<dbReference type="CDD" id="cd07529">
    <property type="entry name" value="HAD_AtGPP-like"/>
    <property type="match status" value="1"/>
</dbReference>
<evidence type="ECO:0000256" key="1">
    <source>
        <dbReference type="ARBA" id="ARBA00001946"/>
    </source>
</evidence>
<dbReference type="SFLD" id="SFLDG01129">
    <property type="entry name" value="C1.5:_HAD__Beta-PGM__Phosphata"/>
    <property type="match status" value="1"/>
</dbReference>
<dbReference type="RefSeq" id="XP_016609646.1">
    <property type="nucleotide sequence ID" value="XM_016751673.1"/>
</dbReference>
<dbReference type="GO" id="GO:1990738">
    <property type="term" value="F:pseudouridine 5'-phosphatase activity"/>
    <property type="evidence" value="ECO:0007669"/>
    <property type="project" value="EnsemblFungi"/>
</dbReference>
<dbReference type="InterPro" id="IPR036412">
    <property type="entry name" value="HAD-like_sf"/>
</dbReference>
<dbReference type="AlphaFoldDB" id="A0A0L0HKJ5"/>
<dbReference type="Pfam" id="PF13419">
    <property type="entry name" value="HAD_2"/>
    <property type="match status" value="1"/>
</dbReference>
<dbReference type="VEuPathDB" id="FungiDB:SPPG_03404"/>
<organism evidence="5 6">
    <name type="scientific">Spizellomyces punctatus (strain DAOM BR117)</name>
    <dbReference type="NCBI Taxonomy" id="645134"/>
    <lineage>
        <taxon>Eukaryota</taxon>
        <taxon>Fungi</taxon>
        <taxon>Fungi incertae sedis</taxon>
        <taxon>Chytridiomycota</taxon>
        <taxon>Chytridiomycota incertae sedis</taxon>
        <taxon>Chytridiomycetes</taxon>
        <taxon>Spizellomycetales</taxon>
        <taxon>Spizellomycetaceae</taxon>
        <taxon>Spizellomyces</taxon>
    </lineage>
</organism>
<dbReference type="eggNOG" id="KOG2914">
    <property type="taxonomic scope" value="Eukaryota"/>
</dbReference>
<dbReference type="SFLD" id="SFLDS00003">
    <property type="entry name" value="Haloacid_Dehalogenase"/>
    <property type="match status" value="1"/>
</dbReference>
<gene>
    <name evidence="5" type="ORF">SPPG_03404</name>
</gene>
<keyword evidence="4" id="KW-0460">Magnesium</keyword>
<evidence type="ECO:0000313" key="5">
    <source>
        <dbReference type="EMBL" id="KND01607.1"/>
    </source>
</evidence>
<dbReference type="Proteomes" id="UP000053201">
    <property type="component" value="Unassembled WGS sequence"/>
</dbReference>
<dbReference type="SFLD" id="SFLDG01135">
    <property type="entry name" value="C1.5.6:_HAD__Beta-PGM__Phospha"/>
    <property type="match status" value="1"/>
</dbReference>
<dbReference type="GO" id="GO:0046872">
    <property type="term" value="F:metal ion binding"/>
    <property type="evidence" value="ECO:0007669"/>
    <property type="project" value="UniProtKB-KW"/>
</dbReference>
<dbReference type="GeneID" id="27686924"/>
<dbReference type="EMBL" id="KQ257454">
    <property type="protein sequence ID" value="KND01607.1"/>
    <property type="molecule type" value="Genomic_DNA"/>
</dbReference>
<dbReference type="PANTHER" id="PTHR18901:SF38">
    <property type="entry name" value="PSEUDOURIDINE-5'-PHOSPHATASE"/>
    <property type="match status" value="1"/>
</dbReference>
<dbReference type="InterPro" id="IPR045228">
    <property type="entry name" value="Gpp1/Gpp2-like"/>
</dbReference>
<dbReference type="InterPro" id="IPR041492">
    <property type="entry name" value="HAD_2"/>
</dbReference>
<evidence type="ECO:0000256" key="4">
    <source>
        <dbReference type="ARBA" id="ARBA00022842"/>
    </source>
</evidence>
<proteinExistence type="predicted"/>
<dbReference type="Gene3D" id="3.40.50.1000">
    <property type="entry name" value="HAD superfamily/HAD-like"/>
    <property type="match status" value="1"/>
</dbReference>
<dbReference type="FunCoup" id="A0A0L0HKJ5">
    <property type="interactions" value="24"/>
</dbReference>
<dbReference type="InParanoid" id="A0A0L0HKJ5"/>
<accession>A0A0L0HKJ5</accession>
<dbReference type="NCBIfam" id="TIGR01509">
    <property type="entry name" value="HAD-SF-IA-v3"/>
    <property type="match status" value="1"/>
</dbReference>
<evidence type="ECO:0000313" key="6">
    <source>
        <dbReference type="Proteomes" id="UP000053201"/>
    </source>
</evidence>
<reference evidence="5 6" key="1">
    <citation type="submission" date="2009-08" db="EMBL/GenBank/DDBJ databases">
        <title>The Genome Sequence of Spizellomyces punctatus strain DAOM BR117.</title>
        <authorList>
            <consortium name="The Broad Institute Genome Sequencing Platform"/>
            <person name="Russ C."/>
            <person name="Cuomo C."/>
            <person name="Shea T."/>
            <person name="Young S.K."/>
            <person name="Zeng Q."/>
            <person name="Koehrsen M."/>
            <person name="Haas B."/>
            <person name="Borodovsky M."/>
            <person name="Guigo R."/>
            <person name="Alvarado L."/>
            <person name="Berlin A."/>
            <person name="Bochicchio J."/>
            <person name="Borenstein D."/>
            <person name="Chapman S."/>
            <person name="Chen Z."/>
            <person name="Engels R."/>
            <person name="Freedman E."/>
            <person name="Gellesch M."/>
            <person name="Goldberg J."/>
            <person name="Griggs A."/>
            <person name="Gujja S."/>
            <person name="Heiman D."/>
            <person name="Hepburn T."/>
            <person name="Howarth C."/>
            <person name="Jen D."/>
            <person name="Larson L."/>
            <person name="Lewis B."/>
            <person name="Mehta T."/>
            <person name="Park D."/>
            <person name="Pearson M."/>
            <person name="Roberts A."/>
            <person name="Saif S."/>
            <person name="Shenoy N."/>
            <person name="Sisk P."/>
            <person name="Stolte C."/>
            <person name="Sykes S."/>
            <person name="Thomson T."/>
            <person name="Walk T."/>
            <person name="White J."/>
            <person name="Yandava C."/>
            <person name="Burger G."/>
            <person name="Gray M.W."/>
            <person name="Holland P.W.H."/>
            <person name="King N."/>
            <person name="Lang F.B.F."/>
            <person name="Roger A.J."/>
            <person name="Ruiz-Trillo I."/>
            <person name="Lander E."/>
            <person name="Nusbaum C."/>
        </authorList>
    </citation>
    <scope>NUCLEOTIDE SEQUENCE [LARGE SCALE GENOMIC DNA]</scope>
    <source>
        <strain evidence="5 6">DAOM BR117</strain>
    </source>
</reference>
<dbReference type="InterPro" id="IPR023198">
    <property type="entry name" value="PGP-like_dom2"/>
</dbReference>
<dbReference type="FunFam" id="1.10.150.240:FF:000001">
    <property type="entry name" value="Haloacid dehalogenase-like hydrolase domain"/>
    <property type="match status" value="1"/>
</dbReference>
<dbReference type="InterPro" id="IPR006439">
    <property type="entry name" value="HAD-SF_hydro_IA"/>
</dbReference>
<comment type="cofactor">
    <cofactor evidence="1">
        <name>Mg(2+)</name>
        <dbReference type="ChEBI" id="CHEBI:18420"/>
    </cofactor>
</comment>
<dbReference type="OMA" id="FHHMVMG"/>
<dbReference type="PANTHER" id="PTHR18901">
    <property type="entry name" value="2-DEOXYGLUCOSE-6-PHOSPHATE PHOSPHATASE 2"/>
    <property type="match status" value="1"/>
</dbReference>
<evidence type="ECO:0000256" key="2">
    <source>
        <dbReference type="ARBA" id="ARBA00022723"/>
    </source>
</evidence>
<keyword evidence="2" id="KW-0479">Metal-binding</keyword>
<dbReference type="Gene3D" id="1.10.150.240">
    <property type="entry name" value="Putative phosphatase, domain 2"/>
    <property type="match status" value="1"/>
</dbReference>
<keyword evidence="3 5" id="KW-0378">Hydrolase</keyword>
<dbReference type="FunFam" id="3.40.50.1000:FF:000055">
    <property type="entry name" value="Haloacid dehalogenase-like hydrolase family protein"/>
    <property type="match status" value="1"/>
</dbReference>
<dbReference type="SUPFAM" id="SSF56784">
    <property type="entry name" value="HAD-like"/>
    <property type="match status" value="1"/>
</dbReference>
<dbReference type="OrthoDB" id="40579at2759"/>
<keyword evidence="6" id="KW-1185">Reference proteome</keyword>
<dbReference type="InterPro" id="IPR023214">
    <property type="entry name" value="HAD_sf"/>
</dbReference>
<sequence>MLKRSITHCIFDMDGLLLDTESIYTKVTQTILDKYAPGKTFTWDVKSRLMGTTSFESAKIVVQVYNLPMSVEEYLLETSEMQEKMWPECALLPGVERLVRHLHHHKIPIAVATSSTRQKYLLKTQNHRHLFDLFASVTCGDDPDILRGKPAPDLFLAAQKALNAPIAEACLVFEDAVNGVEAGNAAGMHTVWVPDEQMVNVVGREIGATLVLNTLEDFEPELFDLPSF</sequence>
<dbReference type="GO" id="GO:0008253">
    <property type="term" value="F:5'-nucleotidase activity"/>
    <property type="evidence" value="ECO:0007669"/>
    <property type="project" value="EnsemblFungi"/>
</dbReference>
<protein>
    <submittedName>
        <fullName evidence="5">HAD hydrolase, family IA</fullName>
    </submittedName>
</protein>
<name>A0A0L0HKJ5_SPIPD</name>
<dbReference type="STRING" id="645134.A0A0L0HKJ5"/>
<evidence type="ECO:0000256" key="3">
    <source>
        <dbReference type="ARBA" id="ARBA00022801"/>
    </source>
</evidence>